<reference evidence="1" key="1">
    <citation type="submission" date="2014-09" db="EMBL/GenBank/DDBJ databases">
        <authorList>
            <person name="Magalhaes I.L.F."/>
            <person name="Oliveira U."/>
            <person name="Santos F.R."/>
            <person name="Vidigal T.H.D.A."/>
            <person name="Brescovit A.D."/>
            <person name="Santos A.J."/>
        </authorList>
    </citation>
    <scope>NUCLEOTIDE SEQUENCE</scope>
    <source>
        <tissue evidence="1">Shoot tissue taken approximately 20 cm above the soil surface</tissue>
    </source>
</reference>
<protein>
    <submittedName>
        <fullName evidence="1">Uncharacterized protein</fullName>
    </submittedName>
</protein>
<dbReference type="AlphaFoldDB" id="A0A0A9CDM6"/>
<organism evidence="1">
    <name type="scientific">Arundo donax</name>
    <name type="common">Giant reed</name>
    <name type="synonym">Donax arundinaceus</name>
    <dbReference type="NCBI Taxonomy" id="35708"/>
    <lineage>
        <taxon>Eukaryota</taxon>
        <taxon>Viridiplantae</taxon>
        <taxon>Streptophyta</taxon>
        <taxon>Embryophyta</taxon>
        <taxon>Tracheophyta</taxon>
        <taxon>Spermatophyta</taxon>
        <taxon>Magnoliopsida</taxon>
        <taxon>Liliopsida</taxon>
        <taxon>Poales</taxon>
        <taxon>Poaceae</taxon>
        <taxon>PACMAD clade</taxon>
        <taxon>Arundinoideae</taxon>
        <taxon>Arundineae</taxon>
        <taxon>Arundo</taxon>
    </lineage>
</organism>
<proteinExistence type="predicted"/>
<sequence length="43" mass="5263">MSYVLYVLLHFSFARTCDRHDDVRDFFVLWTCMWLAQDNEQSC</sequence>
<reference evidence="1" key="2">
    <citation type="journal article" date="2015" name="Data Brief">
        <title>Shoot transcriptome of the giant reed, Arundo donax.</title>
        <authorList>
            <person name="Barrero R.A."/>
            <person name="Guerrero F.D."/>
            <person name="Moolhuijzen P."/>
            <person name="Goolsby J.A."/>
            <person name="Tidwell J."/>
            <person name="Bellgard S.E."/>
            <person name="Bellgard M.I."/>
        </authorList>
    </citation>
    <scope>NUCLEOTIDE SEQUENCE</scope>
    <source>
        <tissue evidence="1">Shoot tissue taken approximately 20 cm above the soil surface</tissue>
    </source>
</reference>
<accession>A0A0A9CDM6</accession>
<evidence type="ECO:0000313" key="1">
    <source>
        <dbReference type="EMBL" id="JAD72553.1"/>
    </source>
</evidence>
<name>A0A0A9CDM6_ARUDO</name>
<dbReference type="EMBL" id="GBRH01225342">
    <property type="protein sequence ID" value="JAD72553.1"/>
    <property type="molecule type" value="Transcribed_RNA"/>
</dbReference>